<dbReference type="Proteomes" id="UP000306584">
    <property type="component" value="Unassembled WGS sequence"/>
</dbReference>
<feature type="non-terminal residue" evidence="1">
    <location>
        <position position="1"/>
    </location>
</feature>
<reference evidence="1 2" key="1">
    <citation type="submission" date="2018-10" db="EMBL/GenBank/DDBJ databases">
        <title>Fifty Aureobasidium pullulans genomes reveal a recombining polyextremotolerant generalist.</title>
        <authorList>
            <person name="Gostincar C."/>
            <person name="Turk M."/>
            <person name="Zajc J."/>
            <person name="Gunde-Cimerman N."/>
        </authorList>
    </citation>
    <scope>NUCLEOTIDE SEQUENCE [LARGE SCALE GENOMIC DNA]</scope>
    <source>
        <strain evidence="1 2">EXF-6604</strain>
    </source>
</reference>
<name>A0A4S9KBT1_AURPU</name>
<dbReference type="EMBL" id="QZBD01000493">
    <property type="protein sequence ID" value="THY12765.1"/>
    <property type="molecule type" value="Genomic_DNA"/>
</dbReference>
<accession>A0A4S9KBT1</accession>
<proteinExistence type="predicted"/>
<protein>
    <submittedName>
        <fullName evidence="1">Uncharacterized protein</fullName>
    </submittedName>
</protein>
<sequence>LGRVYKGGAPPCSRRVEGILHTAEETSTTYILSLAHIDTRDYQLFHHQQFVSTREHNCCISCTDTKAKDHNQSTPTIMTSPSAALMQSIRSGTTHFNAMSPKDRVKFVGIMGYCTLAFSAPFAGAAEMSRRTRDDTTYAKMRPLSYRDCLANGSRLEDYAGLARRS</sequence>
<evidence type="ECO:0000313" key="1">
    <source>
        <dbReference type="EMBL" id="THY12765.1"/>
    </source>
</evidence>
<dbReference type="AlphaFoldDB" id="A0A4S9KBT1"/>
<organism evidence="1 2">
    <name type="scientific">Aureobasidium pullulans</name>
    <name type="common">Black yeast</name>
    <name type="synonym">Pullularia pullulans</name>
    <dbReference type="NCBI Taxonomy" id="5580"/>
    <lineage>
        <taxon>Eukaryota</taxon>
        <taxon>Fungi</taxon>
        <taxon>Dikarya</taxon>
        <taxon>Ascomycota</taxon>
        <taxon>Pezizomycotina</taxon>
        <taxon>Dothideomycetes</taxon>
        <taxon>Dothideomycetidae</taxon>
        <taxon>Dothideales</taxon>
        <taxon>Saccotheciaceae</taxon>
        <taxon>Aureobasidium</taxon>
    </lineage>
</organism>
<comment type="caution">
    <text evidence="1">The sequence shown here is derived from an EMBL/GenBank/DDBJ whole genome shotgun (WGS) entry which is preliminary data.</text>
</comment>
<gene>
    <name evidence="1" type="ORF">D6D01_08519</name>
</gene>
<evidence type="ECO:0000313" key="2">
    <source>
        <dbReference type="Proteomes" id="UP000306584"/>
    </source>
</evidence>